<evidence type="ECO:0000256" key="1">
    <source>
        <dbReference type="SAM" id="MobiDB-lite"/>
    </source>
</evidence>
<feature type="transmembrane region" description="Helical" evidence="2">
    <location>
        <begin position="213"/>
        <end position="236"/>
    </location>
</feature>
<proteinExistence type="predicted"/>
<evidence type="ECO:0000313" key="4">
    <source>
        <dbReference type="Proteomes" id="UP000324022"/>
    </source>
</evidence>
<feature type="transmembrane region" description="Helical" evidence="2">
    <location>
        <begin position="105"/>
        <end position="129"/>
    </location>
</feature>
<protein>
    <submittedName>
        <fullName evidence="3">Uncharacterized protein</fullName>
    </submittedName>
</protein>
<dbReference type="OrthoDB" id="3357911at2759"/>
<dbReference type="EMBL" id="OOIN01000006">
    <property type="protein sequence ID" value="SPO23675.1"/>
    <property type="molecule type" value="Genomic_DNA"/>
</dbReference>
<evidence type="ECO:0000256" key="2">
    <source>
        <dbReference type="SAM" id="Phobius"/>
    </source>
</evidence>
<organism evidence="3 4">
    <name type="scientific">Ustilago trichophora</name>
    <dbReference type="NCBI Taxonomy" id="86804"/>
    <lineage>
        <taxon>Eukaryota</taxon>
        <taxon>Fungi</taxon>
        <taxon>Dikarya</taxon>
        <taxon>Basidiomycota</taxon>
        <taxon>Ustilaginomycotina</taxon>
        <taxon>Ustilaginomycetes</taxon>
        <taxon>Ustilaginales</taxon>
        <taxon>Ustilaginaceae</taxon>
        <taxon>Ustilago</taxon>
    </lineage>
</organism>
<accession>A0A5C3E001</accession>
<feature type="transmembrane region" description="Helical" evidence="2">
    <location>
        <begin position="60"/>
        <end position="85"/>
    </location>
</feature>
<keyword evidence="2" id="KW-0472">Membrane</keyword>
<name>A0A5C3E001_9BASI</name>
<gene>
    <name evidence="3" type="ORF">UTRI_03798_B</name>
</gene>
<feature type="region of interest" description="Disordered" evidence="1">
    <location>
        <begin position="243"/>
        <end position="267"/>
    </location>
</feature>
<keyword evidence="2" id="KW-0812">Transmembrane</keyword>
<sequence>MAPPHSRPPFAPQLLEIPLQLAIVAFSVTLLGLTAWDYSRWQILREKSRINGLIEIQDNGMLNVVLAGMIISAIGFAFGNLAAFLACAQFPKRRGERTGKGTYGYILVGLVELILSGAYLGIAAAITAFSVQKYPTFSRGPNYQEPFTNGQKTFLRAIYEMFKNGQNGDPPTSTTQSLGALGPWANINTIEQANAFLASNRYLNYKHYRVTTAIAWITLATTFFVMAVHFALPLVLKALGMTRPPKGQEPARASSRAPLGYGDKRNRAAGYRKEEEYGEY</sequence>
<dbReference type="AlphaFoldDB" id="A0A5C3E001"/>
<dbReference type="Proteomes" id="UP000324022">
    <property type="component" value="Unassembled WGS sequence"/>
</dbReference>
<reference evidence="3 4" key="1">
    <citation type="submission" date="2018-03" db="EMBL/GenBank/DDBJ databases">
        <authorList>
            <person name="Guldener U."/>
        </authorList>
    </citation>
    <scope>NUCLEOTIDE SEQUENCE [LARGE SCALE GENOMIC DNA]</scope>
    <source>
        <strain evidence="3 4">NBRC100155</strain>
    </source>
</reference>
<keyword evidence="2" id="KW-1133">Transmembrane helix</keyword>
<keyword evidence="4" id="KW-1185">Reference proteome</keyword>
<evidence type="ECO:0000313" key="3">
    <source>
        <dbReference type="EMBL" id="SPO23675.1"/>
    </source>
</evidence>
<feature type="transmembrane region" description="Helical" evidence="2">
    <location>
        <begin position="20"/>
        <end position="39"/>
    </location>
</feature>